<dbReference type="PANTHER" id="PTHR43586:SF8">
    <property type="entry name" value="CYSTEINE DESULFURASE 1, CHLOROPLASTIC"/>
    <property type="match status" value="1"/>
</dbReference>
<evidence type="ECO:0000313" key="3">
    <source>
        <dbReference type="Proteomes" id="UP001415857"/>
    </source>
</evidence>
<protein>
    <submittedName>
        <fullName evidence="2">Uncharacterized protein</fullName>
    </submittedName>
</protein>
<name>A0AAP0SCZ2_LIQFO</name>
<keyword evidence="1" id="KW-0663">Pyridoxal phosphate</keyword>
<gene>
    <name evidence="2" type="ORF">L1049_019719</name>
</gene>
<organism evidence="2 3">
    <name type="scientific">Liquidambar formosana</name>
    <name type="common">Formosan gum</name>
    <dbReference type="NCBI Taxonomy" id="63359"/>
    <lineage>
        <taxon>Eukaryota</taxon>
        <taxon>Viridiplantae</taxon>
        <taxon>Streptophyta</taxon>
        <taxon>Embryophyta</taxon>
        <taxon>Tracheophyta</taxon>
        <taxon>Spermatophyta</taxon>
        <taxon>Magnoliopsida</taxon>
        <taxon>eudicotyledons</taxon>
        <taxon>Gunneridae</taxon>
        <taxon>Pentapetalae</taxon>
        <taxon>Saxifragales</taxon>
        <taxon>Altingiaceae</taxon>
        <taxon>Liquidambar</taxon>
    </lineage>
</organism>
<accession>A0AAP0SCZ2</accession>
<dbReference type="SUPFAM" id="SSF53383">
    <property type="entry name" value="PLP-dependent transferases"/>
    <property type="match status" value="1"/>
</dbReference>
<reference evidence="2 3" key="1">
    <citation type="journal article" date="2024" name="Plant J.">
        <title>Genome sequences and population genomics reveal climatic adaptation and genomic divergence between two closely related sweetgum species.</title>
        <authorList>
            <person name="Xu W.Q."/>
            <person name="Ren C.Q."/>
            <person name="Zhang X.Y."/>
            <person name="Comes H.P."/>
            <person name="Liu X.H."/>
            <person name="Li Y.G."/>
            <person name="Kettle C.J."/>
            <person name="Jalonen R."/>
            <person name="Gaisberger H."/>
            <person name="Ma Y.Z."/>
            <person name="Qiu Y.X."/>
        </authorList>
    </citation>
    <scope>NUCLEOTIDE SEQUENCE [LARGE SCALE GENOMIC DNA]</scope>
    <source>
        <strain evidence="2">Hangzhou</strain>
    </source>
</reference>
<dbReference type="InterPro" id="IPR015424">
    <property type="entry name" value="PyrdxlP-dep_Trfase"/>
</dbReference>
<dbReference type="EMBL" id="JBBPBK010000001">
    <property type="protein sequence ID" value="KAK9291769.1"/>
    <property type="molecule type" value="Genomic_DNA"/>
</dbReference>
<keyword evidence="3" id="KW-1185">Reference proteome</keyword>
<evidence type="ECO:0000313" key="2">
    <source>
        <dbReference type="EMBL" id="KAK9291769.1"/>
    </source>
</evidence>
<dbReference type="Proteomes" id="UP001415857">
    <property type="component" value="Unassembled WGS sequence"/>
</dbReference>
<evidence type="ECO:0000256" key="1">
    <source>
        <dbReference type="ARBA" id="ARBA00022898"/>
    </source>
</evidence>
<dbReference type="PANTHER" id="PTHR43586">
    <property type="entry name" value="CYSTEINE DESULFURASE"/>
    <property type="match status" value="1"/>
</dbReference>
<dbReference type="InterPro" id="IPR015421">
    <property type="entry name" value="PyrdxlP-dep_Trfase_major"/>
</dbReference>
<sequence length="245" mass="27962">MWHHMIGNDNTNNGKEEPNAFFFGTVGRSQLIVTLSAGHKLGTIEECFFDIIHYPQTSLSLVERLFKHEVGRSHVERDPWWSKDTHKQCDSSEKKLFWLRSQIIGGGDAEFDSPFGKRRLTYADHTATGRCLHYIENYIIDNVLPFYGNTHTCDSYVGQRTTKMVHEASAYIKRQLGGRPRLMHSCFVAQGTTAAIKRLQEVMGIAVPSTLRDRLLKSLVTEERWVVFVGPYEHHSNLPLVADKA</sequence>
<dbReference type="AlphaFoldDB" id="A0AAP0SCZ2"/>
<comment type="caution">
    <text evidence="2">The sequence shown here is derived from an EMBL/GenBank/DDBJ whole genome shotgun (WGS) entry which is preliminary data.</text>
</comment>
<proteinExistence type="predicted"/>
<dbReference type="Gene3D" id="3.40.640.10">
    <property type="entry name" value="Type I PLP-dependent aspartate aminotransferase-like (Major domain)"/>
    <property type="match status" value="1"/>
</dbReference>